<accession>A0A1X7NRA6</accession>
<evidence type="ECO:0000256" key="1">
    <source>
        <dbReference type="SAM" id="Phobius"/>
    </source>
</evidence>
<evidence type="ECO:0000313" key="2">
    <source>
        <dbReference type="EMBL" id="SMH40029.1"/>
    </source>
</evidence>
<feature type="transmembrane region" description="Helical" evidence="1">
    <location>
        <begin position="30"/>
        <end position="47"/>
    </location>
</feature>
<evidence type="ECO:0000313" key="3">
    <source>
        <dbReference type="Proteomes" id="UP000193969"/>
    </source>
</evidence>
<dbReference type="Proteomes" id="UP000193969">
    <property type="component" value="Unassembled WGS sequence"/>
</dbReference>
<proteinExistence type="predicted"/>
<sequence length="100" mass="11427">MDIIDFSISIAFFLILSVAVLFIFFRFSSFFAILLLTIPIMLATIIVPEPTGTFLSIQHFMLDGGNVPINNYHILFIVWTTLTGIIIYSEFLTWYLAKRG</sequence>
<protein>
    <submittedName>
        <fullName evidence="2">Uncharacterized protein</fullName>
    </submittedName>
</protein>
<dbReference type="RefSeq" id="WP_072361549.1">
    <property type="nucleotide sequence ID" value="NZ_FXBN01000002.1"/>
</dbReference>
<name>A0A1X7NRA6_9EURY</name>
<organism evidence="2 3">
    <name type="scientific">Methanohalophilus portucalensis FDF-1</name>
    <dbReference type="NCBI Taxonomy" id="523843"/>
    <lineage>
        <taxon>Archaea</taxon>
        <taxon>Methanobacteriati</taxon>
        <taxon>Methanobacteriota</taxon>
        <taxon>Stenosarchaea group</taxon>
        <taxon>Methanomicrobia</taxon>
        <taxon>Methanosarcinales</taxon>
        <taxon>Methanosarcinaceae</taxon>
        <taxon>Methanohalophilus</taxon>
    </lineage>
</organism>
<keyword evidence="1" id="KW-0812">Transmembrane</keyword>
<feature type="transmembrane region" description="Helical" evidence="1">
    <location>
        <begin position="72"/>
        <end position="97"/>
    </location>
</feature>
<gene>
    <name evidence="2" type="ORF">SAMN06264941_1481</name>
</gene>
<keyword evidence="1" id="KW-1133">Transmembrane helix</keyword>
<dbReference type="EMBL" id="FXBN01000002">
    <property type="protein sequence ID" value="SMH40029.1"/>
    <property type="molecule type" value="Genomic_DNA"/>
</dbReference>
<reference evidence="3" key="1">
    <citation type="submission" date="2017-04" db="EMBL/GenBank/DDBJ databases">
        <authorList>
            <person name="Varghese N."/>
            <person name="Submissions S."/>
        </authorList>
    </citation>
    <scope>NUCLEOTIDE SEQUENCE [LARGE SCALE GENOMIC DNA]</scope>
    <source>
        <strain evidence="3">FDF-1</strain>
    </source>
</reference>
<keyword evidence="1" id="KW-0472">Membrane</keyword>
<feature type="transmembrane region" description="Helical" evidence="1">
    <location>
        <begin position="6"/>
        <end position="25"/>
    </location>
</feature>
<keyword evidence="3" id="KW-1185">Reference proteome</keyword>
<dbReference type="AlphaFoldDB" id="A0A1X7NRA6"/>